<dbReference type="RefSeq" id="WP_269657873.1">
    <property type="nucleotide sequence ID" value="NZ_CP114413.1"/>
</dbReference>
<evidence type="ECO:0000313" key="3">
    <source>
        <dbReference type="Proteomes" id="UP001164439"/>
    </source>
</evidence>
<sequence>MHIFLASPETDVAWVTVAGVAVGGLIAGVFTLWGVHRTNETQRKIARDQVDATERASRREQRRTAYADLVIAVERVRDMIEPIGALISKSWPVARPLSEGDGQRADELVDELRQRYEAAFQRAQIVRIEGPSDIQELIPELIFAMADMREAARRRLEDAKAGRRPNEIEIRWNESVRTLHGRLDELVTKASAVLEESA</sequence>
<feature type="transmembrane region" description="Helical" evidence="1">
    <location>
        <begin position="12"/>
        <end position="35"/>
    </location>
</feature>
<reference evidence="2" key="1">
    <citation type="submission" date="2022-12" db="EMBL/GenBank/DDBJ databases">
        <authorList>
            <person name="Ruckert C."/>
            <person name="Busche T."/>
            <person name="Kalinowski J."/>
            <person name="Wittmann C."/>
        </authorList>
    </citation>
    <scope>NUCLEOTIDE SEQUENCE</scope>
    <source>
        <strain evidence="2">DSM 40467</strain>
    </source>
</reference>
<protein>
    <submittedName>
        <fullName evidence="2">Uncharacterized protein</fullName>
    </submittedName>
</protein>
<evidence type="ECO:0000313" key="2">
    <source>
        <dbReference type="EMBL" id="WAZ20185.1"/>
    </source>
</evidence>
<keyword evidence="1" id="KW-1133">Transmembrane helix</keyword>
<keyword evidence="1" id="KW-0472">Membrane</keyword>
<evidence type="ECO:0000256" key="1">
    <source>
        <dbReference type="SAM" id="Phobius"/>
    </source>
</evidence>
<keyword evidence="1" id="KW-0812">Transmembrane</keyword>
<proteinExistence type="predicted"/>
<dbReference type="EMBL" id="CP114413">
    <property type="protein sequence ID" value="WAZ20185.1"/>
    <property type="molecule type" value="Genomic_DNA"/>
</dbReference>
<name>A0ABY7K8S4_9ACTN</name>
<gene>
    <name evidence="2" type="ORF">STRCI_001284</name>
</gene>
<accession>A0ABY7K8S4</accession>
<dbReference type="Proteomes" id="UP001164439">
    <property type="component" value="Chromosome"/>
</dbReference>
<organism evidence="2 3">
    <name type="scientific">Streptomyces cinnabarinus</name>
    <dbReference type="NCBI Taxonomy" id="67287"/>
    <lineage>
        <taxon>Bacteria</taxon>
        <taxon>Bacillati</taxon>
        <taxon>Actinomycetota</taxon>
        <taxon>Actinomycetes</taxon>
        <taxon>Kitasatosporales</taxon>
        <taxon>Streptomycetaceae</taxon>
        <taxon>Streptomyces</taxon>
    </lineage>
</organism>
<keyword evidence="3" id="KW-1185">Reference proteome</keyword>